<organism evidence="1 2">
    <name type="scientific">Adhaeribacter terrigena</name>
    <dbReference type="NCBI Taxonomy" id="2793070"/>
    <lineage>
        <taxon>Bacteria</taxon>
        <taxon>Pseudomonadati</taxon>
        <taxon>Bacteroidota</taxon>
        <taxon>Cytophagia</taxon>
        <taxon>Cytophagales</taxon>
        <taxon>Hymenobacteraceae</taxon>
        <taxon>Adhaeribacter</taxon>
    </lineage>
</organism>
<accession>A0ABS1BXM8</accession>
<name>A0ABS1BXM8_9BACT</name>
<evidence type="ECO:0000313" key="2">
    <source>
        <dbReference type="Proteomes" id="UP000644147"/>
    </source>
</evidence>
<dbReference type="InterPro" id="IPR046155">
    <property type="entry name" value="DUF6157"/>
</dbReference>
<protein>
    <submittedName>
        <fullName evidence="1">Uncharacterized protein</fullName>
    </submittedName>
</protein>
<dbReference type="EMBL" id="JAEHFX010000001">
    <property type="protein sequence ID" value="MBK0401647.1"/>
    <property type="molecule type" value="Genomic_DNA"/>
</dbReference>
<dbReference type="RefSeq" id="WP_200504269.1">
    <property type="nucleotide sequence ID" value="NZ_JAEHFX010000001.1"/>
</dbReference>
<comment type="caution">
    <text evidence="1">The sequence shown here is derived from an EMBL/GenBank/DDBJ whole genome shotgun (WGS) entry which is preliminary data.</text>
</comment>
<keyword evidence="2" id="KW-1185">Reference proteome</keyword>
<sequence>MSYKNAFVKVSEDCPVTVAEIPVAKNGKRPAHFIQYEILTRNPYRFGHEELIWEVYVQQKEIPKEVLETEGEEIKAQLFSKGHPCMRASALVKRYGFGAHYDEAGKIAVYPLGSSEYQQLLAQENVKVLPGMRSKKA</sequence>
<dbReference type="Pfam" id="PF19654">
    <property type="entry name" value="DUF6157"/>
    <property type="match status" value="1"/>
</dbReference>
<evidence type="ECO:0000313" key="1">
    <source>
        <dbReference type="EMBL" id="MBK0401647.1"/>
    </source>
</evidence>
<proteinExistence type="predicted"/>
<dbReference type="Proteomes" id="UP000644147">
    <property type="component" value="Unassembled WGS sequence"/>
</dbReference>
<gene>
    <name evidence="1" type="ORF">I5M27_01540</name>
</gene>
<reference evidence="1 2" key="1">
    <citation type="submission" date="2020-12" db="EMBL/GenBank/DDBJ databases">
        <title>Bacterial novel species Adhaeribacter sp. BT258 isolated from soil.</title>
        <authorList>
            <person name="Jung H.-Y."/>
        </authorList>
    </citation>
    <scope>NUCLEOTIDE SEQUENCE [LARGE SCALE GENOMIC DNA]</scope>
    <source>
        <strain evidence="1 2">BT258</strain>
    </source>
</reference>